<dbReference type="AlphaFoldDB" id="A0A6J4QG73"/>
<dbReference type="PANTHER" id="PTHR33055:SF16">
    <property type="entry name" value="TRANSPOSASE FOR INSERTION SEQUENCE ELEMENT IS1547"/>
    <property type="match status" value="1"/>
</dbReference>
<dbReference type="EMBL" id="CADCUW010000496">
    <property type="protein sequence ID" value="CAA9443118.1"/>
    <property type="molecule type" value="Genomic_DNA"/>
</dbReference>
<dbReference type="Pfam" id="PF02371">
    <property type="entry name" value="Transposase_20"/>
    <property type="match status" value="1"/>
</dbReference>
<name>A0A6J4QG73_9ACTN</name>
<evidence type="ECO:0000259" key="2">
    <source>
        <dbReference type="Pfam" id="PF02371"/>
    </source>
</evidence>
<dbReference type="GO" id="GO:0006313">
    <property type="term" value="P:DNA transposition"/>
    <property type="evidence" value="ECO:0007669"/>
    <property type="project" value="InterPro"/>
</dbReference>
<organism evidence="3">
    <name type="scientific">uncultured Rubrobacteraceae bacterium</name>
    <dbReference type="NCBI Taxonomy" id="349277"/>
    <lineage>
        <taxon>Bacteria</taxon>
        <taxon>Bacillati</taxon>
        <taxon>Actinomycetota</taxon>
        <taxon>Rubrobacteria</taxon>
        <taxon>Rubrobacterales</taxon>
        <taxon>Rubrobacteraceae</taxon>
        <taxon>environmental samples</taxon>
    </lineage>
</organism>
<dbReference type="InterPro" id="IPR003346">
    <property type="entry name" value="Transposase_20"/>
</dbReference>
<dbReference type="GO" id="GO:0003677">
    <property type="term" value="F:DNA binding"/>
    <property type="evidence" value="ECO:0007669"/>
    <property type="project" value="InterPro"/>
</dbReference>
<dbReference type="PANTHER" id="PTHR33055">
    <property type="entry name" value="TRANSPOSASE FOR INSERTION SEQUENCE ELEMENT IS1111A"/>
    <property type="match status" value="1"/>
</dbReference>
<evidence type="ECO:0000259" key="1">
    <source>
        <dbReference type="Pfam" id="PF01548"/>
    </source>
</evidence>
<reference evidence="3" key="1">
    <citation type="submission" date="2020-02" db="EMBL/GenBank/DDBJ databases">
        <authorList>
            <person name="Meier V. D."/>
        </authorList>
    </citation>
    <scope>NUCLEOTIDE SEQUENCE</scope>
    <source>
        <strain evidence="3">AVDCRST_MAG01</strain>
    </source>
</reference>
<dbReference type="NCBIfam" id="NF033542">
    <property type="entry name" value="transpos_IS110"/>
    <property type="match status" value="1"/>
</dbReference>
<accession>A0A6J4QG73</accession>
<sequence>MKVLIGVDPHKASVAVAAVDEAAGELLERASFPQDRAGLRALERWAKRFPERRWAMENARGLGRHLAGRLVAAGECVVDVPPKLSAKVRVLSTGNARKNDGLDALATALAASRNERLAAVDPEADSEVLRLLSERREDLVAERTRALNRLHGLLRDLLPGGVAGKLSADRAARILRSIRARGNASACLRRRLASEILRDVRTLDRKIVDLDGRIGAEVEASGTTLTEIFGVGPILAATILGTVGDVTRFPTKARFASYSGTAPVEASSGKVVRHRLSLGGNRKLNYALHMVATSQSRSGAPGGTYYRKKIDEGKSSKEALRCLKRRVCDAVFRSLVADSKAPSSSAA</sequence>
<protein>
    <submittedName>
        <fullName evidence="3">Mobile element protein</fullName>
    </submittedName>
</protein>
<feature type="domain" description="Transposase IS116/IS110/IS902 C-terminal" evidence="2">
    <location>
        <begin position="224"/>
        <end position="306"/>
    </location>
</feature>
<dbReference type="InterPro" id="IPR002525">
    <property type="entry name" value="Transp_IS110-like_N"/>
</dbReference>
<proteinExistence type="predicted"/>
<feature type="domain" description="Transposase IS110-like N-terminal" evidence="1">
    <location>
        <begin position="5"/>
        <end position="159"/>
    </location>
</feature>
<dbReference type="InterPro" id="IPR047650">
    <property type="entry name" value="Transpos_IS110"/>
</dbReference>
<gene>
    <name evidence="3" type="ORF">AVDCRST_MAG01-01-3842</name>
</gene>
<dbReference type="GO" id="GO:0004803">
    <property type="term" value="F:transposase activity"/>
    <property type="evidence" value="ECO:0007669"/>
    <property type="project" value="InterPro"/>
</dbReference>
<evidence type="ECO:0000313" key="3">
    <source>
        <dbReference type="EMBL" id="CAA9443118.1"/>
    </source>
</evidence>
<dbReference type="Pfam" id="PF01548">
    <property type="entry name" value="DEDD_Tnp_IS110"/>
    <property type="match status" value="1"/>
</dbReference>